<dbReference type="PRINTS" id="PR00370">
    <property type="entry name" value="FMOXYGENASE"/>
</dbReference>
<dbReference type="OrthoDB" id="66881at2759"/>
<protein>
    <recommendedName>
        <fullName evidence="8">Flavin-containing monooxygenase</fullName>
    </recommendedName>
</protein>
<dbReference type="Proteomes" id="UP001140560">
    <property type="component" value="Unassembled WGS sequence"/>
</dbReference>
<comment type="caution">
    <text evidence="6">The sequence shown here is derived from an EMBL/GenBank/DDBJ whole genome shotgun (WGS) entry which is preliminary data.</text>
</comment>
<evidence type="ECO:0000313" key="6">
    <source>
        <dbReference type="EMBL" id="KAJ4366285.1"/>
    </source>
</evidence>
<evidence type="ECO:0000256" key="3">
    <source>
        <dbReference type="ARBA" id="ARBA00022827"/>
    </source>
</evidence>
<evidence type="ECO:0000256" key="2">
    <source>
        <dbReference type="ARBA" id="ARBA00022630"/>
    </source>
</evidence>
<dbReference type="Gene3D" id="3.50.50.60">
    <property type="entry name" value="FAD/NAD(P)-binding domain"/>
    <property type="match status" value="4"/>
</dbReference>
<proteinExistence type="inferred from homology"/>
<evidence type="ECO:0000256" key="1">
    <source>
        <dbReference type="ARBA" id="ARBA00009183"/>
    </source>
</evidence>
<organism evidence="6 7">
    <name type="scientific">Neocucurbitaria cava</name>
    <dbReference type="NCBI Taxonomy" id="798079"/>
    <lineage>
        <taxon>Eukaryota</taxon>
        <taxon>Fungi</taxon>
        <taxon>Dikarya</taxon>
        <taxon>Ascomycota</taxon>
        <taxon>Pezizomycotina</taxon>
        <taxon>Dothideomycetes</taxon>
        <taxon>Pleosporomycetidae</taxon>
        <taxon>Pleosporales</taxon>
        <taxon>Pleosporineae</taxon>
        <taxon>Cucurbitariaceae</taxon>
        <taxon>Neocucurbitaria</taxon>
    </lineage>
</organism>
<name>A0A9W9CJV1_9PLEO</name>
<keyword evidence="4" id="KW-0521">NADP</keyword>
<evidence type="ECO:0000256" key="4">
    <source>
        <dbReference type="ARBA" id="ARBA00022857"/>
    </source>
</evidence>
<dbReference type="SUPFAM" id="SSF51905">
    <property type="entry name" value="FAD/NAD(P)-binding domain"/>
    <property type="match status" value="2"/>
</dbReference>
<dbReference type="InterPro" id="IPR000960">
    <property type="entry name" value="Flavin_mOase"/>
</dbReference>
<keyword evidence="2" id="KW-0285">Flavoprotein</keyword>
<gene>
    <name evidence="6" type="ORF">N0V83_007921</name>
</gene>
<evidence type="ECO:0000313" key="7">
    <source>
        <dbReference type="Proteomes" id="UP001140560"/>
    </source>
</evidence>
<dbReference type="GO" id="GO:0004499">
    <property type="term" value="F:N,N-dimethylaniline monooxygenase activity"/>
    <property type="evidence" value="ECO:0007669"/>
    <property type="project" value="InterPro"/>
</dbReference>
<sequence length="541" mass="60137">MRVAVLGLGPAGLVALKNLIEEGFDATGFDRNSYVGGLWNYTTEDQTSVMTTTVVNISKERVCFSSRLSLSLWLTGNRALSLTSLIPKVRTEVPSTPIVLLQQYLVSYSKHFNLGSHIRLHTLIEQITFDEQRQQWVLEIGGRTKEYFDRLVIANGGMVRVPNVPKIEGMEKFKGTSDHSQSFKQPAKFEGKRVMVVGFGNSAADTATQLAGIADKVYLAHRHGARILPRGFNGAPIDHTHSMRLFTIQSLILKYFPRFGEKFFDSFIKNMQDKTFKLRPKWGLEPVGKIPIVSDSLVPCLEQGSIISVAGIRRVLGESEVELDDGKILEVDAIIWCTGYKASFSILDEQFDPSSRSPPSAWSTAAGSNNKALFRLYLNVFSLEKPDSLAFLGNVQFALGGFQIFDMASQAIAQVWAGNSTLPSKALMTKAVGEHHDWLAAQAQRGYNVSPGTFDAAPWLRAMDDLAGTGVNEYLGYGLKGWLFWLKDRPFCNLLMGGLWSPHIHRVFEGKRKAWTGARKAIERVNEVAAANRRQAKEKQT</sequence>
<dbReference type="EMBL" id="JAPEUY010000014">
    <property type="protein sequence ID" value="KAJ4366285.1"/>
    <property type="molecule type" value="Genomic_DNA"/>
</dbReference>
<keyword evidence="3" id="KW-0274">FAD</keyword>
<dbReference type="PANTHER" id="PTHR23023">
    <property type="entry name" value="DIMETHYLANILINE MONOOXYGENASE"/>
    <property type="match status" value="1"/>
</dbReference>
<evidence type="ECO:0000256" key="5">
    <source>
        <dbReference type="ARBA" id="ARBA00023002"/>
    </source>
</evidence>
<dbReference type="InterPro" id="IPR050346">
    <property type="entry name" value="FMO-like"/>
</dbReference>
<dbReference type="InterPro" id="IPR036188">
    <property type="entry name" value="FAD/NAD-bd_sf"/>
</dbReference>
<accession>A0A9W9CJV1</accession>
<comment type="similarity">
    <text evidence="1">Belongs to the FMO family.</text>
</comment>
<dbReference type="AlphaFoldDB" id="A0A9W9CJV1"/>
<keyword evidence="5" id="KW-0560">Oxidoreductase</keyword>
<dbReference type="GO" id="GO:0050660">
    <property type="term" value="F:flavin adenine dinucleotide binding"/>
    <property type="evidence" value="ECO:0007669"/>
    <property type="project" value="InterPro"/>
</dbReference>
<dbReference type="PIRSF" id="PIRSF000332">
    <property type="entry name" value="FMO"/>
    <property type="match status" value="1"/>
</dbReference>
<reference evidence="6" key="1">
    <citation type="submission" date="2022-10" db="EMBL/GenBank/DDBJ databases">
        <title>Tapping the CABI collections for fungal endophytes: first genome assemblies for Collariella, Neodidymelliopsis, Ascochyta clinopodiicola, Didymella pomorum, Didymosphaeria variabile, Neocosmospora piperis and Neocucurbitaria cava.</title>
        <authorList>
            <person name="Hill R."/>
        </authorList>
    </citation>
    <scope>NUCLEOTIDE SEQUENCE</scope>
    <source>
        <strain evidence="6">IMI 356814</strain>
    </source>
</reference>
<keyword evidence="7" id="KW-1185">Reference proteome</keyword>
<dbReference type="Pfam" id="PF00743">
    <property type="entry name" value="FMO-like"/>
    <property type="match status" value="2"/>
</dbReference>
<dbReference type="GO" id="GO:0050661">
    <property type="term" value="F:NADP binding"/>
    <property type="evidence" value="ECO:0007669"/>
    <property type="project" value="InterPro"/>
</dbReference>
<evidence type="ECO:0008006" key="8">
    <source>
        <dbReference type="Google" id="ProtNLM"/>
    </source>
</evidence>
<dbReference type="InterPro" id="IPR020946">
    <property type="entry name" value="Flavin_mOase-like"/>
</dbReference>